<keyword evidence="4" id="KW-1185">Reference proteome</keyword>
<feature type="compositionally biased region" description="Pro residues" evidence="1">
    <location>
        <begin position="80"/>
        <end position="97"/>
    </location>
</feature>
<dbReference type="PANTHER" id="PTHR31157:SF1">
    <property type="entry name" value="SCP DOMAIN-CONTAINING PROTEIN"/>
    <property type="match status" value="1"/>
</dbReference>
<gene>
    <name evidence="3" type="ORF">JT362_16705</name>
</gene>
<feature type="compositionally biased region" description="Low complexity" evidence="1">
    <location>
        <begin position="33"/>
        <end position="49"/>
    </location>
</feature>
<evidence type="ECO:0000313" key="3">
    <source>
        <dbReference type="EMBL" id="MCT2584760.1"/>
    </source>
</evidence>
<dbReference type="InterPro" id="IPR035940">
    <property type="entry name" value="CAP_sf"/>
</dbReference>
<feature type="domain" description="SCP" evidence="2">
    <location>
        <begin position="109"/>
        <end position="220"/>
    </location>
</feature>
<accession>A0ABT2JA61</accession>
<organism evidence="3 4">
    <name type="scientific">Actinophytocola gossypii</name>
    <dbReference type="NCBI Taxonomy" id="2812003"/>
    <lineage>
        <taxon>Bacteria</taxon>
        <taxon>Bacillati</taxon>
        <taxon>Actinomycetota</taxon>
        <taxon>Actinomycetes</taxon>
        <taxon>Pseudonocardiales</taxon>
        <taxon>Pseudonocardiaceae</taxon>
    </lineage>
</organism>
<dbReference type="RefSeq" id="WP_375546519.1">
    <property type="nucleotide sequence ID" value="NZ_JAFFZE010000014.1"/>
</dbReference>
<evidence type="ECO:0000259" key="2">
    <source>
        <dbReference type="Pfam" id="PF00188"/>
    </source>
</evidence>
<evidence type="ECO:0000313" key="4">
    <source>
        <dbReference type="Proteomes" id="UP001156441"/>
    </source>
</evidence>
<dbReference type="SUPFAM" id="SSF55797">
    <property type="entry name" value="PR-1-like"/>
    <property type="match status" value="1"/>
</dbReference>
<dbReference type="PANTHER" id="PTHR31157">
    <property type="entry name" value="SCP DOMAIN-CONTAINING PROTEIN"/>
    <property type="match status" value="1"/>
</dbReference>
<comment type="caution">
    <text evidence="3">The sequence shown here is derived from an EMBL/GenBank/DDBJ whole genome shotgun (WGS) entry which is preliminary data.</text>
</comment>
<name>A0ABT2JA61_9PSEU</name>
<proteinExistence type="predicted"/>
<dbReference type="Gene3D" id="3.40.33.10">
    <property type="entry name" value="CAP"/>
    <property type="match status" value="1"/>
</dbReference>
<feature type="compositionally biased region" description="Basic and acidic residues" evidence="1">
    <location>
        <begin position="50"/>
        <end position="62"/>
    </location>
</feature>
<feature type="region of interest" description="Disordered" evidence="1">
    <location>
        <begin position="24"/>
        <end position="101"/>
    </location>
</feature>
<sequence length="222" mass="23118">MVAGAATLVASGQTVAHLGTVSLAVEEPGPPGSETAASEDAAATSTPTERTTEAGTSRERSPDAPPPEPTPEETGTSEAPAPPPSPEPSEPATPSAPPTQVTEAEQVVTLVNDARTKRGCDPLRVVPELVDAANGHSSDMADRDYFDHTTPEGVGFAERIVAAGYPNPGAENIARGQRSATQVMNSWMESDGHRANILNCQLTAIGVGLDKDGWYWTQNFGY</sequence>
<protein>
    <submittedName>
        <fullName evidence="3">CAP domain-containing protein</fullName>
    </submittedName>
</protein>
<reference evidence="3 4" key="1">
    <citation type="submission" date="2021-02" db="EMBL/GenBank/DDBJ databases">
        <title>Actinophytocola xerophila sp. nov., isolated from soil of cotton cropping field.</title>
        <authorList>
            <person name="Huang R."/>
            <person name="Chen X."/>
            <person name="Ge X."/>
            <person name="Liu W."/>
        </authorList>
    </citation>
    <scope>NUCLEOTIDE SEQUENCE [LARGE SCALE GENOMIC DNA]</scope>
    <source>
        <strain evidence="3 4">S1-96</strain>
    </source>
</reference>
<dbReference type="EMBL" id="JAFFZE010000014">
    <property type="protein sequence ID" value="MCT2584760.1"/>
    <property type="molecule type" value="Genomic_DNA"/>
</dbReference>
<dbReference type="CDD" id="cd05379">
    <property type="entry name" value="CAP_bacterial"/>
    <property type="match status" value="1"/>
</dbReference>
<dbReference type="InterPro" id="IPR014044">
    <property type="entry name" value="CAP_dom"/>
</dbReference>
<evidence type="ECO:0000256" key="1">
    <source>
        <dbReference type="SAM" id="MobiDB-lite"/>
    </source>
</evidence>
<dbReference type="Pfam" id="PF00188">
    <property type="entry name" value="CAP"/>
    <property type="match status" value="1"/>
</dbReference>
<dbReference type="Proteomes" id="UP001156441">
    <property type="component" value="Unassembled WGS sequence"/>
</dbReference>